<dbReference type="OrthoDB" id="9808041at2"/>
<dbReference type="PANTHER" id="PTHR43071:SF1">
    <property type="entry name" value="2-AMINO-4-HYDROXY-6-HYDROXYMETHYLDIHYDROPTERIDINE PYROPHOSPHOKINASE"/>
    <property type="match status" value="1"/>
</dbReference>
<comment type="catalytic activity">
    <reaction evidence="1">
        <text>6-hydroxymethyl-7,8-dihydropterin + ATP = (7,8-dihydropterin-6-yl)methyl diphosphate + AMP + H(+)</text>
        <dbReference type="Rhea" id="RHEA:11412"/>
        <dbReference type="ChEBI" id="CHEBI:15378"/>
        <dbReference type="ChEBI" id="CHEBI:30616"/>
        <dbReference type="ChEBI" id="CHEBI:44841"/>
        <dbReference type="ChEBI" id="CHEBI:72950"/>
        <dbReference type="ChEBI" id="CHEBI:456215"/>
        <dbReference type="EC" id="2.7.6.3"/>
    </reaction>
</comment>
<keyword evidence="4 10" id="KW-0808">Transferase</keyword>
<keyword evidence="11" id="KW-1185">Reference proteome</keyword>
<protein>
    <recommendedName>
        <fullName evidence="3">2-amino-4-hydroxy-6-hydroxymethyldihydropteridine diphosphokinase</fullName>
        <ecNumber evidence="3">2.7.6.3</ecNumber>
    </recommendedName>
</protein>
<dbReference type="GO" id="GO:0046656">
    <property type="term" value="P:folic acid biosynthetic process"/>
    <property type="evidence" value="ECO:0007669"/>
    <property type="project" value="UniProtKB-KW"/>
</dbReference>
<reference evidence="10 11" key="1">
    <citation type="journal article" date="2019" name="Microorganisms">
        <title>Systematic Affiliation and Genome Analysis of Subtercola vilae DB165(T) with Particular Emphasis on Cold Adaptation of an Isolate from a High-Altitude Cold Volcano Lake.</title>
        <authorList>
            <person name="Villalobos A.S."/>
            <person name="Wiese J."/>
            <person name="Imhoff J.F."/>
            <person name="Dorador C."/>
            <person name="Keller A."/>
            <person name="Hentschel U."/>
        </authorList>
    </citation>
    <scope>NUCLEOTIDE SEQUENCE [LARGE SCALE GENOMIC DNA]</scope>
    <source>
        <strain evidence="10 11">DB165</strain>
    </source>
</reference>
<dbReference type="RefSeq" id="WP_136640623.1">
    <property type="nucleotide sequence ID" value="NZ_QYRT01000003.1"/>
</dbReference>
<dbReference type="NCBIfam" id="TIGR01498">
    <property type="entry name" value="folK"/>
    <property type="match status" value="1"/>
</dbReference>
<keyword evidence="7" id="KW-0067">ATP-binding</keyword>
<keyword evidence="5" id="KW-0547">Nucleotide-binding</keyword>
<dbReference type="EMBL" id="QYRT01000003">
    <property type="protein sequence ID" value="TIH40416.1"/>
    <property type="molecule type" value="Genomic_DNA"/>
</dbReference>
<dbReference type="GO" id="GO:0046654">
    <property type="term" value="P:tetrahydrofolate biosynthetic process"/>
    <property type="evidence" value="ECO:0007669"/>
    <property type="project" value="UniProtKB-UniPathway"/>
</dbReference>
<name>A0A4T2CCN3_9MICO</name>
<keyword evidence="6 10" id="KW-0418">Kinase</keyword>
<evidence type="ECO:0000313" key="10">
    <source>
        <dbReference type="EMBL" id="TIH40416.1"/>
    </source>
</evidence>
<gene>
    <name evidence="10" type="primary">folK</name>
    <name evidence="10" type="ORF">D4765_02380</name>
</gene>
<evidence type="ECO:0000256" key="8">
    <source>
        <dbReference type="ARBA" id="ARBA00022909"/>
    </source>
</evidence>
<dbReference type="EC" id="2.7.6.3" evidence="3"/>
<evidence type="ECO:0000256" key="5">
    <source>
        <dbReference type="ARBA" id="ARBA00022741"/>
    </source>
</evidence>
<dbReference type="InterPro" id="IPR000550">
    <property type="entry name" value="Hppk"/>
</dbReference>
<dbReference type="InterPro" id="IPR035907">
    <property type="entry name" value="Hppk_sf"/>
</dbReference>
<dbReference type="SUPFAM" id="SSF55083">
    <property type="entry name" value="6-hydroxymethyl-7,8-dihydropterin pyrophosphokinase, HPPK"/>
    <property type="match status" value="1"/>
</dbReference>
<sequence>MRQEKLRVTLPAVVALGSNLGEREQTLRDAVREIDAVDGVIVDAVSSLYETDALKPDGVDLDAPSYLNAVALVRSALPPHELLVALQAIELAHDRVREEHWGDRTLDLDIVTFAGLQQHDETLTLPHPLAFERAFVLVPWHEIEPAAELPGHGPIAALLAALPATTDEIPRLYAKWEK</sequence>
<dbReference type="GO" id="GO:0005524">
    <property type="term" value="F:ATP binding"/>
    <property type="evidence" value="ECO:0007669"/>
    <property type="project" value="UniProtKB-KW"/>
</dbReference>
<evidence type="ECO:0000313" key="11">
    <source>
        <dbReference type="Proteomes" id="UP000306192"/>
    </source>
</evidence>
<evidence type="ECO:0000256" key="4">
    <source>
        <dbReference type="ARBA" id="ARBA00022679"/>
    </source>
</evidence>
<accession>A0A4T2CCN3</accession>
<dbReference type="AlphaFoldDB" id="A0A4T2CCN3"/>
<dbReference type="GO" id="GO:0003848">
    <property type="term" value="F:2-amino-4-hydroxy-6-hydroxymethyldihydropteridine diphosphokinase activity"/>
    <property type="evidence" value="ECO:0007669"/>
    <property type="project" value="UniProtKB-EC"/>
</dbReference>
<feature type="domain" description="7,8-dihydro-6-hydroxymethylpterin-pyrophosphokinase" evidence="9">
    <location>
        <begin position="13"/>
        <end position="145"/>
    </location>
</feature>
<evidence type="ECO:0000256" key="7">
    <source>
        <dbReference type="ARBA" id="ARBA00022840"/>
    </source>
</evidence>
<dbReference type="UniPathway" id="UPA00077">
    <property type="reaction ID" value="UER00155"/>
</dbReference>
<comment type="caution">
    <text evidence="10">The sequence shown here is derived from an EMBL/GenBank/DDBJ whole genome shotgun (WGS) entry which is preliminary data.</text>
</comment>
<evidence type="ECO:0000256" key="6">
    <source>
        <dbReference type="ARBA" id="ARBA00022777"/>
    </source>
</evidence>
<comment type="pathway">
    <text evidence="2">Cofactor biosynthesis; tetrahydrofolate biosynthesis; 2-amino-4-hydroxy-6-hydroxymethyl-7,8-dihydropteridine diphosphate from 7,8-dihydroneopterin triphosphate: step 4/4.</text>
</comment>
<evidence type="ECO:0000256" key="2">
    <source>
        <dbReference type="ARBA" id="ARBA00005051"/>
    </source>
</evidence>
<dbReference type="Gene3D" id="3.30.70.560">
    <property type="entry name" value="7,8-Dihydro-6-hydroxymethylpterin-pyrophosphokinase HPPK"/>
    <property type="match status" value="1"/>
</dbReference>
<evidence type="ECO:0000256" key="1">
    <source>
        <dbReference type="ARBA" id="ARBA00000198"/>
    </source>
</evidence>
<dbReference type="GO" id="GO:0016301">
    <property type="term" value="F:kinase activity"/>
    <property type="evidence" value="ECO:0007669"/>
    <property type="project" value="UniProtKB-KW"/>
</dbReference>
<dbReference type="Proteomes" id="UP000306192">
    <property type="component" value="Unassembled WGS sequence"/>
</dbReference>
<dbReference type="PANTHER" id="PTHR43071">
    <property type="entry name" value="2-AMINO-4-HYDROXY-6-HYDROXYMETHYLDIHYDROPTERIDINE PYROPHOSPHOKINASE"/>
    <property type="match status" value="1"/>
</dbReference>
<organism evidence="10 11">
    <name type="scientific">Subtercola vilae</name>
    <dbReference type="NCBI Taxonomy" id="2056433"/>
    <lineage>
        <taxon>Bacteria</taxon>
        <taxon>Bacillati</taxon>
        <taxon>Actinomycetota</taxon>
        <taxon>Actinomycetes</taxon>
        <taxon>Micrococcales</taxon>
        <taxon>Microbacteriaceae</taxon>
        <taxon>Subtercola</taxon>
    </lineage>
</organism>
<keyword evidence="8" id="KW-0289">Folate biosynthesis</keyword>
<evidence type="ECO:0000259" key="9">
    <source>
        <dbReference type="Pfam" id="PF01288"/>
    </source>
</evidence>
<dbReference type="CDD" id="cd00483">
    <property type="entry name" value="HPPK"/>
    <property type="match status" value="1"/>
</dbReference>
<proteinExistence type="predicted"/>
<dbReference type="Pfam" id="PF01288">
    <property type="entry name" value="HPPK"/>
    <property type="match status" value="1"/>
</dbReference>
<evidence type="ECO:0000256" key="3">
    <source>
        <dbReference type="ARBA" id="ARBA00013253"/>
    </source>
</evidence>